<dbReference type="Gene3D" id="2.40.340.10">
    <property type="entry name" value="MoeA, C-terminal, domain IV"/>
    <property type="match status" value="1"/>
</dbReference>
<dbReference type="Pfam" id="PF03453">
    <property type="entry name" value="MoeA_N"/>
    <property type="match status" value="1"/>
</dbReference>
<evidence type="ECO:0000256" key="9">
    <source>
        <dbReference type="RuleBase" id="RU365090"/>
    </source>
</evidence>
<keyword evidence="7 9" id="KW-0501">Molybdenum cofactor biosynthesis</keyword>
<comment type="function">
    <text evidence="1 9">Catalyzes the insertion of molybdate into adenylated molybdopterin with the concomitant release of AMP.</text>
</comment>
<dbReference type="NCBIfam" id="TIGR00177">
    <property type="entry name" value="molyb_syn"/>
    <property type="match status" value="1"/>
</dbReference>
<keyword evidence="6 9" id="KW-0500">Molybdenum</keyword>
<evidence type="ECO:0000313" key="12">
    <source>
        <dbReference type="Proteomes" id="UP001500880"/>
    </source>
</evidence>
<keyword evidence="12" id="KW-1185">Reference proteome</keyword>
<keyword evidence="9" id="KW-0460">Magnesium</keyword>
<evidence type="ECO:0000256" key="3">
    <source>
        <dbReference type="ARBA" id="ARBA00010763"/>
    </source>
</evidence>
<dbReference type="EC" id="2.10.1.1" evidence="4 9"/>
<dbReference type="InterPro" id="IPR005111">
    <property type="entry name" value="MoeA_C_domain_IV"/>
</dbReference>
<evidence type="ECO:0000256" key="7">
    <source>
        <dbReference type="ARBA" id="ARBA00023150"/>
    </source>
</evidence>
<comment type="pathway">
    <text evidence="2 9">Cofactor biosynthesis; molybdopterin biosynthesis.</text>
</comment>
<dbReference type="SUPFAM" id="SSF63882">
    <property type="entry name" value="MoeA N-terminal region -like"/>
    <property type="match status" value="1"/>
</dbReference>
<evidence type="ECO:0000256" key="5">
    <source>
        <dbReference type="ARBA" id="ARBA00021108"/>
    </source>
</evidence>
<protein>
    <recommendedName>
        <fullName evidence="5 9">Molybdopterin molybdenumtransferase</fullName>
        <ecNumber evidence="4 9">2.10.1.1</ecNumber>
    </recommendedName>
</protein>
<comment type="caution">
    <text evidence="11">The sequence shown here is derived from an EMBL/GenBank/DDBJ whole genome shotgun (WGS) entry which is preliminary data.</text>
</comment>
<dbReference type="PANTHER" id="PTHR10192">
    <property type="entry name" value="MOLYBDOPTERIN BIOSYNTHESIS PROTEIN"/>
    <property type="match status" value="1"/>
</dbReference>
<reference evidence="11 12" key="1">
    <citation type="journal article" date="2019" name="Int. J. Syst. Evol. Microbiol.">
        <title>The Global Catalogue of Microorganisms (GCM) 10K type strain sequencing project: providing services to taxonomists for standard genome sequencing and annotation.</title>
        <authorList>
            <consortium name="The Broad Institute Genomics Platform"/>
            <consortium name="The Broad Institute Genome Sequencing Center for Infectious Disease"/>
            <person name="Wu L."/>
            <person name="Ma J."/>
        </authorList>
    </citation>
    <scope>NUCLEOTIDE SEQUENCE [LARGE SCALE GENOMIC DNA]</scope>
    <source>
        <strain evidence="11 12">JCM 12389</strain>
    </source>
</reference>
<dbReference type="Gene3D" id="3.40.980.10">
    <property type="entry name" value="MoaB/Mog-like domain"/>
    <property type="match status" value="1"/>
</dbReference>
<dbReference type="InterPro" id="IPR001453">
    <property type="entry name" value="MoaB/Mog_dom"/>
</dbReference>
<keyword evidence="9" id="KW-0808">Transferase</keyword>
<dbReference type="SMART" id="SM00852">
    <property type="entry name" value="MoCF_biosynth"/>
    <property type="match status" value="1"/>
</dbReference>
<keyword evidence="9" id="KW-0479">Metal-binding</keyword>
<accession>A0ABN1BAA6</accession>
<dbReference type="RefSeq" id="WP_343840406.1">
    <property type="nucleotide sequence ID" value="NZ_BAAADO010000004.1"/>
</dbReference>
<feature type="domain" description="MoaB/Mog" evidence="10">
    <location>
        <begin position="196"/>
        <end position="336"/>
    </location>
</feature>
<comment type="catalytic activity">
    <reaction evidence="8">
        <text>adenylyl-molybdopterin + molybdate = Mo-molybdopterin + AMP + H(+)</text>
        <dbReference type="Rhea" id="RHEA:35047"/>
        <dbReference type="ChEBI" id="CHEBI:15378"/>
        <dbReference type="ChEBI" id="CHEBI:36264"/>
        <dbReference type="ChEBI" id="CHEBI:62727"/>
        <dbReference type="ChEBI" id="CHEBI:71302"/>
        <dbReference type="ChEBI" id="CHEBI:456215"/>
        <dbReference type="EC" id="2.10.1.1"/>
    </reaction>
</comment>
<dbReference type="SUPFAM" id="SSF53218">
    <property type="entry name" value="Molybdenum cofactor biosynthesis proteins"/>
    <property type="match status" value="1"/>
</dbReference>
<evidence type="ECO:0000256" key="4">
    <source>
        <dbReference type="ARBA" id="ARBA00013269"/>
    </source>
</evidence>
<comment type="similarity">
    <text evidence="3 9">Belongs to the MoeA family.</text>
</comment>
<evidence type="ECO:0000259" key="10">
    <source>
        <dbReference type="SMART" id="SM00852"/>
    </source>
</evidence>
<dbReference type="SUPFAM" id="SSF63867">
    <property type="entry name" value="MoeA C-terminal domain-like"/>
    <property type="match status" value="1"/>
</dbReference>
<gene>
    <name evidence="11" type="primary">moeA</name>
    <name evidence="11" type="ORF">GCM10008986_19960</name>
</gene>
<evidence type="ECO:0000256" key="2">
    <source>
        <dbReference type="ARBA" id="ARBA00005046"/>
    </source>
</evidence>
<dbReference type="InterPro" id="IPR036688">
    <property type="entry name" value="MoeA_C_domain_IV_sf"/>
</dbReference>
<dbReference type="NCBIfam" id="NF045515">
    <property type="entry name" value="Glp_gephyrin"/>
    <property type="match status" value="1"/>
</dbReference>
<dbReference type="EMBL" id="BAAADO010000004">
    <property type="protein sequence ID" value="GAA0493502.1"/>
    <property type="molecule type" value="Genomic_DNA"/>
</dbReference>
<organism evidence="11 12">
    <name type="scientific">Salinibacillus aidingensis</name>
    <dbReference type="NCBI Taxonomy" id="237684"/>
    <lineage>
        <taxon>Bacteria</taxon>
        <taxon>Bacillati</taxon>
        <taxon>Bacillota</taxon>
        <taxon>Bacilli</taxon>
        <taxon>Bacillales</taxon>
        <taxon>Bacillaceae</taxon>
        <taxon>Salinibacillus</taxon>
    </lineage>
</organism>
<dbReference type="Gene3D" id="2.170.190.11">
    <property type="entry name" value="Molybdopterin biosynthesis moea protein, domain 3"/>
    <property type="match status" value="1"/>
</dbReference>
<evidence type="ECO:0000313" key="11">
    <source>
        <dbReference type="EMBL" id="GAA0493502.1"/>
    </source>
</evidence>
<evidence type="ECO:0000256" key="6">
    <source>
        <dbReference type="ARBA" id="ARBA00022505"/>
    </source>
</evidence>
<dbReference type="CDD" id="cd00887">
    <property type="entry name" value="MoeA"/>
    <property type="match status" value="1"/>
</dbReference>
<dbReference type="Gene3D" id="3.90.105.10">
    <property type="entry name" value="Molybdopterin biosynthesis moea protein, domain 2"/>
    <property type="match status" value="1"/>
</dbReference>
<name>A0ABN1BAA6_9BACI</name>
<sequence length="419" mass="45709">MSDNEQFSRFRRKAVKVEDALESILSYIPKAKHEQLPLDQALGSTLSEDVKAPHPIPHFRRSGYDGYAVISQDLKDASKERPVYLKLVDDIPCGEVPGKKLESGQTARIMTGAMAPDESDSVIMLEATEQEERDDGTYVKFTKPIPSVKNITSIGEETSEGEVLLREGTTINPGAMAVLSSLGYVQVPVYKKPKIAVLSTGTELLEVDEPLEPGKIRNSNTYMLAGQIQANGGEPVLIGKFPDEVGPAKAKIQSLLEDPEIDVIVTTGGVSVGDYDIMTDIFLNWEGKTLFNKVQMRPGSVTTAGVFKDKLMFGLSGNPGACYVGFELFVKPAIERLSGREAGHVKKTAFLEQDYTKLNAFPRFVRGYFDEKDGQLWAHPVGLDMSSALLSMKDTNALIVIPPTKTGLKAGDQVDVIPV</sequence>
<evidence type="ECO:0000256" key="1">
    <source>
        <dbReference type="ARBA" id="ARBA00002901"/>
    </source>
</evidence>
<comment type="cofactor">
    <cofactor evidence="9">
        <name>Mg(2+)</name>
        <dbReference type="ChEBI" id="CHEBI:18420"/>
    </cofactor>
</comment>
<dbReference type="InterPro" id="IPR036135">
    <property type="entry name" value="MoeA_linker/N_sf"/>
</dbReference>
<dbReference type="InterPro" id="IPR005110">
    <property type="entry name" value="MoeA_linker/N"/>
</dbReference>
<dbReference type="PANTHER" id="PTHR10192:SF5">
    <property type="entry name" value="GEPHYRIN"/>
    <property type="match status" value="1"/>
</dbReference>
<dbReference type="InterPro" id="IPR036425">
    <property type="entry name" value="MoaB/Mog-like_dom_sf"/>
</dbReference>
<proteinExistence type="inferred from homology"/>
<dbReference type="Proteomes" id="UP001500880">
    <property type="component" value="Unassembled WGS sequence"/>
</dbReference>
<evidence type="ECO:0000256" key="8">
    <source>
        <dbReference type="ARBA" id="ARBA00047317"/>
    </source>
</evidence>
<dbReference type="InterPro" id="IPR038987">
    <property type="entry name" value="MoeA-like"/>
</dbReference>
<dbReference type="Pfam" id="PF03454">
    <property type="entry name" value="MoeA_C"/>
    <property type="match status" value="1"/>
</dbReference>
<dbReference type="Pfam" id="PF00994">
    <property type="entry name" value="MoCF_biosynth"/>
    <property type="match status" value="1"/>
</dbReference>